<dbReference type="Proteomes" id="UP000829720">
    <property type="component" value="Unassembled WGS sequence"/>
</dbReference>
<name>A0A8T3DDA4_9TELE</name>
<evidence type="ECO:0000313" key="2">
    <source>
        <dbReference type="EMBL" id="KAI1892928.1"/>
    </source>
</evidence>
<feature type="region of interest" description="Disordered" evidence="1">
    <location>
        <begin position="1"/>
        <end position="24"/>
    </location>
</feature>
<accession>A0A8T3DDA4</accession>
<organism evidence="2 3">
    <name type="scientific">Albula goreensis</name>
    <dbReference type="NCBI Taxonomy" id="1534307"/>
    <lineage>
        <taxon>Eukaryota</taxon>
        <taxon>Metazoa</taxon>
        <taxon>Chordata</taxon>
        <taxon>Craniata</taxon>
        <taxon>Vertebrata</taxon>
        <taxon>Euteleostomi</taxon>
        <taxon>Actinopterygii</taxon>
        <taxon>Neopterygii</taxon>
        <taxon>Teleostei</taxon>
        <taxon>Albuliformes</taxon>
        <taxon>Albulidae</taxon>
        <taxon>Albula</taxon>
    </lineage>
</organism>
<reference evidence="2" key="1">
    <citation type="submission" date="2021-01" db="EMBL/GenBank/DDBJ databases">
        <authorList>
            <person name="Zahm M."/>
            <person name="Roques C."/>
            <person name="Cabau C."/>
            <person name="Klopp C."/>
            <person name="Donnadieu C."/>
            <person name="Jouanno E."/>
            <person name="Lampietro C."/>
            <person name="Louis A."/>
            <person name="Herpin A."/>
            <person name="Echchiki A."/>
            <person name="Berthelot C."/>
            <person name="Parey E."/>
            <person name="Roest-Crollius H."/>
            <person name="Braasch I."/>
            <person name="Postlethwait J."/>
            <person name="Bobe J."/>
            <person name="Montfort J."/>
            <person name="Bouchez O."/>
            <person name="Begum T."/>
            <person name="Mejri S."/>
            <person name="Adams A."/>
            <person name="Chen W.-J."/>
            <person name="Guiguen Y."/>
        </authorList>
    </citation>
    <scope>NUCLEOTIDE SEQUENCE</scope>
    <source>
        <tissue evidence="2">Blood</tissue>
    </source>
</reference>
<sequence length="87" mass="10094">MVFYGDETLGGTPSLPSAEEEEDECKWEDQARRLRNEQLMEELNRAGRYEQHPTVLCRLPPAAQAQKTTSIIRKRVIRIVEEEPQPQ</sequence>
<proteinExistence type="predicted"/>
<dbReference type="AlphaFoldDB" id="A0A8T3DDA4"/>
<evidence type="ECO:0000256" key="1">
    <source>
        <dbReference type="SAM" id="MobiDB-lite"/>
    </source>
</evidence>
<comment type="caution">
    <text evidence="2">The sequence shown here is derived from an EMBL/GenBank/DDBJ whole genome shotgun (WGS) entry which is preliminary data.</text>
</comment>
<gene>
    <name evidence="2" type="ORF">AGOR_G00138560</name>
</gene>
<evidence type="ECO:0000313" key="3">
    <source>
        <dbReference type="Proteomes" id="UP000829720"/>
    </source>
</evidence>
<protein>
    <submittedName>
        <fullName evidence="2">Uncharacterized protein</fullName>
    </submittedName>
</protein>
<dbReference type="EMBL" id="JAERUA010000012">
    <property type="protein sequence ID" value="KAI1892928.1"/>
    <property type="molecule type" value="Genomic_DNA"/>
</dbReference>
<keyword evidence="3" id="KW-1185">Reference proteome</keyword>